<evidence type="ECO:0008006" key="4">
    <source>
        <dbReference type="Google" id="ProtNLM"/>
    </source>
</evidence>
<feature type="region of interest" description="Disordered" evidence="1">
    <location>
        <begin position="469"/>
        <end position="514"/>
    </location>
</feature>
<accession>A0A1Y1VWL8</accession>
<dbReference type="EMBL" id="MCFD01000023">
    <property type="protein sequence ID" value="ORX65697.1"/>
    <property type="molecule type" value="Genomic_DNA"/>
</dbReference>
<dbReference type="CDD" id="cd00130">
    <property type="entry name" value="PAS"/>
    <property type="match status" value="1"/>
</dbReference>
<evidence type="ECO:0000313" key="2">
    <source>
        <dbReference type="EMBL" id="ORX65697.1"/>
    </source>
</evidence>
<sequence>MVRLRDTACSGALSKYWTIIEFMTVGEESPTTAENNHHYVVVERSEDSSVRWVQACVHPLDSQLFVWHIRDISGSVRCLELSKPGTAGEYTVSLEADGYPHSILLTQSPEAPPSADQEVRDTLVSLLEETLASESFSVLHLTGFGAIDTVFPRRMLGWSEEELLERSFVGLLARQDRGFFCRALKKCYNDGIPQRLNIKVLAGAQTAYLDCDVTVLMPDAAQQLVLVVRVNDHHSQPALSRPAMRMLRWLQVDCAHPCSSLSASSSPGLSTSSSVNSTPETSPTLTATTAMPPHMFPPFNQHPQPPAAAHSEHGRITSIEQPRAPPRAHLTEQSPASLLGQAAGAHAIARSNHSSASSRAASVLGDYPAALPAVPDHSLTSLSPVSDHVINPHIPLSPIASYMGVDDEADSDTTAGSARPVLGPSCPQNPPLSSSQQGDFPMFEGANISIAMSDIFICPPSLDSALPQGAAERVSSMSPASTLASGRSPSSSSNSSSAPHQQQPRRQQRQSGPSVVDDVFAPLLEKINLGSIRPLHFNEDESDMVDTRSNAESTPSWLAGASAQSSKPGGSFNDHADSMVMRNQRPKYPSVSQTSKKAKT</sequence>
<dbReference type="GeneID" id="63808963"/>
<keyword evidence="3" id="KW-1185">Reference proteome</keyword>
<dbReference type="InterPro" id="IPR000014">
    <property type="entry name" value="PAS"/>
</dbReference>
<feature type="compositionally biased region" description="Polar residues" evidence="1">
    <location>
        <begin position="547"/>
        <end position="568"/>
    </location>
</feature>
<feature type="region of interest" description="Disordered" evidence="1">
    <location>
        <begin position="262"/>
        <end position="315"/>
    </location>
</feature>
<comment type="caution">
    <text evidence="2">The sequence shown here is derived from an EMBL/GenBank/DDBJ whole genome shotgun (WGS) entry which is preliminary data.</text>
</comment>
<name>A0A1Y1VWL8_9FUNG</name>
<dbReference type="AlphaFoldDB" id="A0A1Y1VWL8"/>
<evidence type="ECO:0000256" key="1">
    <source>
        <dbReference type="SAM" id="MobiDB-lite"/>
    </source>
</evidence>
<dbReference type="OrthoDB" id="5571962at2759"/>
<dbReference type="RefSeq" id="XP_040739808.1">
    <property type="nucleotide sequence ID" value="XM_040892315.1"/>
</dbReference>
<feature type="compositionally biased region" description="Polar residues" evidence="1">
    <location>
        <begin position="590"/>
        <end position="600"/>
    </location>
</feature>
<feature type="region of interest" description="Disordered" evidence="1">
    <location>
        <begin position="406"/>
        <end position="440"/>
    </location>
</feature>
<organism evidence="2 3">
    <name type="scientific">Linderina pennispora</name>
    <dbReference type="NCBI Taxonomy" id="61395"/>
    <lineage>
        <taxon>Eukaryota</taxon>
        <taxon>Fungi</taxon>
        <taxon>Fungi incertae sedis</taxon>
        <taxon>Zoopagomycota</taxon>
        <taxon>Kickxellomycotina</taxon>
        <taxon>Kickxellomycetes</taxon>
        <taxon>Kickxellales</taxon>
        <taxon>Kickxellaceae</taxon>
        <taxon>Linderina</taxon>
    </lineage>
</organism>
<evidence type="ECO:0000313" key="3">
    <source>
        <dbReference type="Proteomes" id="UP000193922"/>
    </source>
</evidence>
<feature type="compositionally biased region" description="Low complexity" evidence="1">
    <location>
        <begin position="262"/>
        <end position="293"/>
    </location>
</feature>
<protein>
    <recommendedName>
        <fullName evidence="4">PAS domain-containing protein</fullName>
    </recommendedName>
</protein>
<feature type="region of interest" description="Disordered" evidence="1">
    <location>
        <begin position="543"/>
        <end position="600"/>
    </location>
</feature>
<gene>
    <name evidence="2" type="ORF">DL89DRAFT_98587</name>
</gene>
<reference evidence="2 3" key="1">
    <citation type="submission" date="2016-07" db="EMBL/GenBank/DDBJ databases">
        <title>Pervasive Adenine N6-methylation of Active Genes in Fungi.</title>
        <authorList>
            <consortium name="DOE Joint Genome Institute"/>
            <person name="Mondo S.J."/>
            <person name="Dannebaum R.O."/>
            <person name="Kuo R.C."/>
            <person name="Labutti K."/>
            <person name="Haridas S."/>
            <person name="Kuo A."/>
            <person name="Salamov A."/>
            <person name="Ahrendt S.R."/>
            <person name="Lipzen A."/>
            <person name="Sullivan W."/>
            <person name="Andreopoulos W.B."/>
            <person name="Clum A."/>
            <person name="Lindquist E."/>
            <person name="Daum C."/>
            <person name="Ramamoorthy G.K."/>
            <person name="Gryganskyi A."/>
            <person name="Culley D."/>
            <person name="Magnuson J.K."/>
            <person name="James T.Y."/>
            <person name="O'Malley M.A."/>
            <person name="Stajich J.E."/>
            <person name="Spatafora J.W."/>
            <person name="Visel A."/>
            <person name="Grigoriev I.V."/>
        </authorList>
    </citation>
    <scope>NUCLEOTIDE SEQUENCE [LARGE SCALE GENOMIC DNA]</scope>
    <source>
        <strain evidence="2 3">ATCC 12442</strain>
    </source>
</reference>
<dbReference type="Proteomes" id="UP000193922">
    <property type="component" value="Unassembled WGS sequence"/>
</dbReference>
<feature type="compositionally biased region" description="Low complexity" evidence="1">
    <location>
        <begin position="480"/>
        <end position="514"/>
    </location>
</feature>
<proteinExistence type="predicted"/>